<gene>
    <name evidence="1" type="ORF">FGO68_gene14760</name>
</gene>
<name>A0A8J8SX01_HALGN</name>
<dbReference type="Proteomes" id="UP000785679">
    <property type="component" value="Unassembled WGS sequence"/>
</dbReference>
<evidence type="ECO:0000313" key="2">
    <source>
        <dbReference type="Proteomes" id="UP000785679"/>
    </source>
</evidence>
<organism evidence="1 2">
    <name type="scientific">Halteria grandinella</name>
    <dbReference type="NCBI Taxonomy" id="5974"/>
    <lineage>
        <taxon>Eukaryota</taxon>
        <taxon>Sar</taxon>
        <taxon>Alveolata</taxon>
        <taxon>Ciliophora</taxon>
        <taxon>Intramacronucleata</taxon>
        <taxon>Spirotrichea</taxon>
        <taxon>Stichotrichia</taxon>
        <taxon>Sporadotrichida</taxon>
        <taxon>Halteriidae</taxon>
        <taxon>Halteria</taxon>
    </lineage>
</organism>
<dbReference type="EMBL" id="RRYP01017800">
    <property type="protein sequence ID" value="TNV73937.1"/>
    <property type="molecule type" value="Genomic_DNA"/>
</dbReference>
<proteinExistence type="predicted"/>
<keyword evidence="2" id="KW-1185">Reference proteome</keyword>
<comment type="caution">
    <text evidence="1">The sequence shown here is derived from an EMBL/GenBank/DDBJ whole genome shotgun (WGS) entry which is preliminary data.</text>
</comment>
<protein>
    <submittedName>
        <fullName evidence="1">Uncharacterized protein</fullName>
    </submittedName>
</protein>
<sequence>MLKEIMKQSICQSGPHYRVFRIRIQNSSFINHTNKWFNRKDSYEKRLSLCDIFREQYQNQFSINKIKQIHLYINRE</sequence>
<dbReference type="AlphaFoldDB" id="A0A8J8SX01"/>
<evidence type="ECO:0000313" key="1">
    <source>
        <dbReference type="EMBL" id="TNV73937.1"/>
    </source>
</evidence>
<accession>A0A8J8SX01</accession>
<reference evidence="1" key="1">
    <citation type="submission" date="2019-06" db="EMBL/GenBank/DDBJ databases">
        <authorList>
            <person name="Zheng W."/>
        </authorList>
    </citation>
    <scope>NUCLEOTIDE SEQUENCE</scope>
    <source>
        <strain evidence="1">QDHG01</strain>
    </source>
</reference>